<organism evidence="2 3">
    <name type="scientific">Planctomicrobium piriforme</name>
    <dbReference type="NCBI Taxonomy" id="1576369"/>
    <lineage>
        <taxon>Bacteria</taxon>
        <taxon>Pseudomonadati</taxon>
        <taxon>Planctomycetota</taxon>
        <taxon>Planctomycetia</taxon>
        <taxon>Planctomycetales</taxon>
        <taxon>Planctomycetaceae</taxon>
        <taxon>Planctomicrobium</taxon>
    </lineage>
</organism>
<dbReference type="Proteomes" id="UP000199518">
    <property type="component" value="Unassembled WGS sequence"/>
</dbReference>
<dbReference type="EMBL" id="FOQD01000013">
    <property type="protein sequence ID" value="SFI85885.1"/>
    <property type="molecule type" value="Genomic_DNA"/>
</dbReference>
<dbReference type="STRING" id="1576369.SAMN05421753_1136"/>
<dbReference type="GO" id="GO:0003700">
    <property type="term" value="F:DNA-binding transcription factor activity"/>
    <property type="evidence" value="ECO:0007669"/>
    <property type="project" value="InterPro"/>
</dbReference>
<dbReference type="InterPro" id="IPR036388">
    <property type="entry name" value="WH-like_DNA-bd_sf"/>
</dbReference>
<dbReference type="AlphaFoldDB" id="A0A1I3LN18"/>
<dbReference type="PANTHER" id="PTHR33164">
    <property type="entry name" value="TRANSCRIPTIONAL REGULATOR, MARR FAMILY"/>
    <property type="match status" value="1"/>
</dbReference>
<reference evidence="3" key="1">
    <citation type="submission" date="2016-10" db="EMBL/GenBank/DDBJ databases">
        <authorList>
            <person name="Varghese N."/>
            <person name="Submissions S."/>
        </authorList>
    </citation>
    <scope>NUCLEOTIDE SEQUENCE [LARGE SCALE GENOMIC DNA]</scope>
    <source>
        <strain evidence="3">DSM 26348</strain>
    </source>
</reference>
<protein>
    <submittedName>
        <fullName evidence="2">DNA-binding transcriptional regulator, MarR family</fullName>
    </submittedName>
</protein>
<sequence>MVTLAVSKTRHFDSPQQAAYLNLWRTYDQLKEVEDGLFSKYDLSAQQYNALRLLRSAHPGTMPTLALGGLLISRAPDMTRLLDKLERRQLVHRERRDENRRVVEVGITQAGLDLLEELAEPVLEVHRQQLGHLDAEELELLTRLLEKARGEGPGDRG</sequence>
<dbReference type="GO" id="GO:0003677">
    <property type="term" value="F:DNA binding"/>
    <property type="evidence" value="ECO:0007669"/>
    <property type="project" value="UniProtKB-KW"/>
</dbReference>
<dbReference type="RefSeq" id="WP_092052105.1">
    <property type="nucleotide sequence ID" value="NZ_FOQD01000013.1"/>
</dbReference>
<dbReference type="Gene3D" id="1.10.10.10">
    <property type="entry name" value="Winged helix-like DNA-binding domain superfamily/Winged helix DNA-binding domain"/>
    <property type="match status" value="1"/>
</dbReference>
<evidence type="ECO:0000313" key="2">
    <source>
        <dbReference type="EMBL" id="SFI85885.1"/>
    </source>
</evidence>
<proteinExistence type="predicted"/>
<dbReference type="InterPro" id="IPR036390">
    <property type="entry name" value="WH_DNA-bd_sf"/>
</dbReference>
<dbReference type="OrthoDB" id="213484at2"/>
<dbReference type="SMART" id="SM00347">
    <property type="entry name" value="HTH_MARR"/>
    <property type="match status" value="1"/>
</dbReference>
<feature type="domain" description="HTH marR-type" evidence="1">
    <location>
        <begin position="1"/>
        <end position="150"/>
    </location>
</feature>
<dbReference type="SUPFAM" id="SSF46785">
    <property type="entry name" value="Winged helix' DNA-binding domain"/>
    <property type="match status" value="1"/>
</dbReference>
<dbReference type="PRINTS" id="PR00598">
    <property type="entry name" value="HTHMARR"/>
</dbReference>
<evidence type="ECO:0000313" key="3">
    <source>
        <dbReference type="Proteomes" id="UP000199518"/>
    </source>
</evidence>
<dbReference type="InterPro" id="IPR039422">
    <property type="entry name" value="MarR/SlyA-like"/>
</dbReference>
<evidence type="ECO:0000259" key="1">
    <source>
        <dbReference type="PROSITE" id="PS50995"/>
    </source>
</evidence>
<accession>A0A1I3LN18</accession>
<dbReference type="PANTHER" id="PTHR33164:SF101">
    <property type="entry name" value="TRANSCRIPTIONAL REPRESSOR MPRA"/>
    <property type="match status" value="1"/>
</dbReference>
<dbReference type="Pfam" id="PF01047">
    <property type="entry name" value="MarR"/>
    <property type="match status" value="1"/>
</dbReference>
<dbReference type="GO" id="GO:0006950">
    <property type="term" value="P:response to stress"/>
    <property type="evidence" value="ECO:0007669"/>
    <property type="project" value="TreeGrafter"/>
</dbReference>
<keyword evidence="3" id="KW-1185">Reference proteome</keyword>
<dbReference type="PROSITE" id="PS50995">
    <property type="entry name" value="HTH_MARR_2"/>
    <property type="match status" value="1"/>
</dbReference>
<keyword evidence="2" id="KW-0238">DNA-binding</keyword>
<name>A0A1I3LN18_9PLAN</name>
<gene>
    <name evidence="2" type="ORF">SAMN05421753_1136</name>
</gene>
<dbReference type="InterPro" id="IPR000835">
    <property type="entry name" value="HTH_MarR-typ"/>
</dbReference>